<dbReference type="InterPro" id="IPR012373">
    <property type="entry name" value="Ferrdict_sens_TM"/>
</dbReference>
<dbReference type="AlphaFoldDB" id="A0A364Y775"/>
<protein>
    <recommendedName>
        <fullName evidence="6">FecR protein domain-containing protein</fullName>
    </recommendedName>
</protein>
<dbReference type="InterPro" id="IPR006860">
    <property type="entry name" value="FecR"/>
</dbReference>
<dbReference type="Proteomes" id="UP000251889">
    <property type="component" value="Unassembled WGS sequence"/>
</dbReference>
<organism evidence="4 5">
    <name type="scientific">Pseudochryseolinea flava</name>
    <dbReference type="NCBI Taxonomy" id="2059302"/>
    <lineage>
        <taxon>Bacteria</taxon>
        <taxon>Pseudomonadati</taxon>
        <taxon>Bacteroidota</taxon>
        <taxon>Cytophagia</taxon>
        <taxon>Cytophagales</taxon>
        <taxon>Fulvivirgaceae</taxon>
        <taxon>Pseudochryseolinea</taxon>
    </lineage>
</organism>
<feature type="domain" description="Protein FecR C-terminal" evidence="3">
    <location>
        <begin position="235"/>
        <end position="301"/>
    </location>
</feature>
<reference evidence="4 5" key="1">
    <citation type="submission" date="2018-06" db="EMBL/GenBank/DDBJ databases">
        <title>Chryseolinea flavus sp. nov., a member of the phylum Bacteroidetes isolated from soil.</title>
        <authorList>
            <person name="Li Y."/>
            <person name="Wang J."/>
        </authorList>
    </citation>
    <scope>NUCLEOTIDE SEQUENCE [LARGE SCALE GENOMIC DNA]</scope>
    <source>
        <strain evidence="4 5">SDU1-6</strain>
    </source>
</reference>
<comment type="caution">
    <text evidence="4">The sequence shown here is derived from an EMBL/GenBank/DDBJ whole genome shotgun (WGS) entry which is preliminary data.</text>
</comment>
<feature type="domain" description="FecR protein" evidence="2">
    <location>
        <begin position="104"/>
        <end position="195"/>
    </location>
</feature>
<dbReference type="PANTHER" id="PTHR30273:SF2">
    <property type="entry name" value="PROTEIN FECR"/>
    <property type="match status" value="1"/>
</dbReference>
<dbReference type="Gene3D" id="3.55.50.30">
    <property type="match status" value="1"/>
</dbReference>
<evidence type="ECO:0000256" key="1">
    <source>
        <dbReference type="SAM" id="Phobius"/>
    </source>
</evidence>
<dbReference type="PANTHER" id="PTHR30273">
    <property type="entry name" value="PERIPLASMIC SIGNAL SENSOR AND SIGMA FACTOR ACTIVATOR FECR-RELATED"/>
    <property type="match status" value="1"/>
</dbReference>
<name>A0A364Y775_9BACT</name>
<keyword evidence="1" id="KW-0472">Membrane</keyword>
<keyword evidence="5" id="KW-1185">Reference proteome</keyword>
<dbReference type="Gene3D" id="2.60.120.1440">
    <property type="match status" value="1"/>
</dbReference>
<evidence type="ECO:0008006" key="6">
    <source>
        <dbReference type="Google" id="ProtNLM"/>
    </source>
</evidence>
<evidence type="ECO:0000259" key="3">
    <source>
        <dbReference type="Pfam" id="PF16344"/>
    </source>
</evidence>
<dbReference type="PIRSF" id="PIRSF018266">
    <property type="entry name" value="FecR"/>
    <property type="match status" value="1"/>
</dbReference>
<sequence>MDSNNDFIKDWLEGKISQEEIQSKKRNEDPVVKDFHELITKSARLKTPETVKQDDAWKKLSAHIESDKSTDTKTIQLKRWIPLSIAAAISLFIVAFLFLNRTTTISTPLAEIKTHILPDGSEVILNAGSEIEFKAASWSSNRKVTLKGEAFFHVKKGSSFTVATASGNVTVLGTTFNVNARSSTFAVSCYTGKVKVDHGTSSVTLTKGLATSLHKDALSPAQAFDDTKSTWREGDFYFNGTPLHMVLSELERQFNVNITFHGDSTRLYHGYFSNKDLDQAMIMVLKPMSLHYERDTNQGIIVK</sequence>
<keyword evidence="1" id="KW-0812">Transmembrane</keyword>
<proteinExistence type="predicted"/>
<evidence type="ECO:0000259" key="2">
    <source>
        <dbReference type="Pfam" id="PF04773"/>
    </source>
</evidence>
<evidence type="ECO:0000313" key="4">
    <source>
        <dbReference type="EMBL" id="RAW02247.1"/>
    </source>
</evidence>
<dbReference type="Pfam" id="PF16344">
    <property type="entry name" value="FecR_C"/>
    <property type="match status" value="1"/>
</dbReference>
<dbReference type="InterPro" id="IPR032508">
    <property type="entry name" value="FecR_C"/>
</dbReference>
<accession>A0A364Y775</accession>
<keyword evidence="1" id="KW-1133">Transmembrane helix</keyword>
<dbReference type="GO" id="GO:0016989">
    <property type="term" value="F:sigma factor antagonist activity"/>
    <property type="evidence" value="ECO:0007669"/>
    <property type="project" value="TreeGrafter"/>
</dbReference>
<gene>
    <name evidence="4" type="ORF">DQQ10_06810</name>
</gene>
<dbReference type="Pfam" id="PF04773">
    <property type="entry name" value="FecR"/>
    <property type="match status" value="1"/>
</dbReference>
<dbReference type="RefSeq" id="WP_112746070.1">
    <property type="nucleotide sequence ID" value="NZ_QMFY01000002.1"/>
</dbReference>
<evidence type="ECO:0000313" key="5">
    <source>
        <dbReference type="Proteomes" id="UP000251889"/>
    </source>
</evidence>
<dbReference type="EMBL" id="QMFY01000002">
    <property type="protein sequence ID" value="RAW02247.1"/>
    <property type="molecule type" value="Genomic_DNA"/>
</dbReference>
<dbReference type="OrthoDB" id="1523489at2"/>
<feature type="transmembrane region" description="Helical" evidence="1">
    <location>
        <begin position="80"/>
        <end position="99"/>
    </location>
</feature>